<proteinExistence type="predicted"/>
<sequence length="338" mass="39617">MESSAPESILAADYKLALKLFMNKEFERSFPLIKKASDLAYNSFNKGYLEEELFVKIVVLYLTQLGLVLTPRESQGAILLKKDKQRLVAELVEERVMKELLTAFDSVQDIPLNVLYLLLLVYYTCRDLLVDHPGFVAQQFEHVYLQIDFESKLDDVYMKRLVDMYVFNVLPESEQWRKARDVIETNPYLDRTDALARLEEAEKIAKQEKKLGEQKKKERQLREEKLAEQERERLRKEREEKSLKYKSLKQIRQETEKAEKSDYESSSHDSVSLSAVQLKQKVMQVYQLTRTYLQKYSPVLAAVAILLAIILRVTSIKKISLRDKLRETLLMAMKVTYL</sequence>
<evidence type="ECO:0000256" key="1">
    <source>
        <dbReference type="SAM" id="Coils"/>
    </source>
</evidence>
<accession>A0AAX4HE50</accession>
<organism evidence="3 4">
    <name type="scientific">Australozyma saopauloensis</name>
    <dbReference type="NCBI Taxonomy" id="291208"/>
    <lineage>
        <taxon>Eukaryota</taxon>
        <taxon>Fungi</taxon>
        <taxon>Dikarya</taxon>
        <taxon>Ascomycota</taxon>
        <taxon>Saccharomycotina</taxon>
        <taxon>Pichiomycetes</taxon>
        <taxon>Metschnikowiaceae</taxon>
        <taxon>Australozyma</taxon>
    </lineage>
</organism>
<gene>
    <name evidence="3" type="ORF">PUMCH_003987</name>
</gene>
<evidence type="ECO:0000256" key="2">
    <source>
        <dbReference type="SAM" id="Phobius"/>
    </source>
</evidence>
<keyword evidence="2" id="KW-0472">Membrane</keyword>
<dbReference type="RefSeq" id="XP_062879010.1">
    <property type="nucleotide sequence ID" value="XM_063022940.1"/>
</dbReference>
<keyword evidence="4" id="KW-1185">Reference proteome</keyword>
<protein>
    <submittedName>
        <fullName evidence="3">Uncharacterized protein</fullName>
    </submittedName>
</protein>
<feature type="transmembrane region" description="Helical" evidence="2">
    <location>
        <begin position="296"/>
        <end position="314"/>
    </location>
</feature>
<name>A0AAX4HE50_9ASCO</name>
<dbReference type="KEGG" id="asau:88175050"/>
<keyword evidence="2" id="KW-1133">Transmembrane helix</keyword>
<dbReference type="AlphaFoldDB" id="A0AAX4HE50"/>
<reference evidence="3 4" key="1">
    <citation type="submission" date="2023-10" db="EMBL/GenBank/DDBJ databases">
        <title>Draft Genome Sequence of Candida saopaulonensis from a very Premature Infant with Sepsis.</title>
        <authorList>
            <person name="Ning Y."/>
            <person name="Dai R."/>
            <person name="Xiao M."/>
            <person name="Xu Y."/>
            <person name="Yan Q."/>
            <person name="Zhang L."/>
        </authorList>
    </citation>
    <scope>NUCLEOTIDE SEQUENCE [LARGE SCALE GENOMIC DNA]</scope>
    <source>
        <strain evidence="3 4">19XY460</strain>
    </source>
</reference>
<dbReference type="EMBL" id="CP138898">
    <property type="protein sequence ID" value="WPK26629.1"/>
    <property type="molecule type" value="Genomic_DNA"/>
</dbReference>
<feature type="coiled-coil region" evidence="1">
    <location>
        <begin position="191"/>
        <end position="251"/>
    </location>
</feature>
<keyword evidence="1" id="KW-0175">Coiled coil</keyword>
<evidence type="ECO:0000313" key="4">
    <source>
        <dbReference type="Proteomes" id="UP001338582"/>
    </source>
</evidence>
<evidence type="ECO:0000313" key="3">
    <source>
        <dbReference type="EMBL" id="WPK26629.1"/>
    </source>
</evidence>
<dbReference type="GeneID" id="88175050"/>
<dbReference type="Proteomes" id="UP001338582">
    <property type="component" value="Chromosome 5"/>
</dbReference>
<keyword evidence="2" id="KW-0812">Transmembrane</keyword>